<feature type="transmembrane region" description="Helical" evidence="4">
    <location>
        <begin position="89"/>
        <end position="109"/>
    </location>
</feature>
<evidence type="ECO:0000256" key="2">
    <source>
        <dbReference type="ARBA" id="ARBA00022989"/>
    </source>
</evidence>
<feature type="transmembrane region" description="Helical" evidence="4">
    <location>
        <begin position="217"/>
        <end position="237"/>
    </location>
</feature>
<evidence type="ECO:0000256" key="1">
    <source>
        <dbReference type="ARBA" id="ARBA00022692"/>
    </source>
</evidence>
<dbReference type="PANTHER" id="PTHR23518">
    <property type="entry name" value="C-METHYLTRANSFERASE"/>
    <property type="match status" value="1"/>
</dbReference>
<dbReference type="PANTHER" id="PTHR23518:SF2">
    <property type="entry name" value="MAJOR FACILITATOR SUPERFAMILY TRANSPORTER"/>
    <property type="match status" value="1"/>
</dbReference>
<organism evidence="6 7">
    <name type="scientific">Candidatus Nomurabacteria bacterium GW2011_GWB1_40_7</name>
    <dbReference type="NCBI Taxonomy" id="1618744"/>
    <lineage>
        <taxon>Bacteria</taxon>
        <taxon>Candidatus Nomuraibacteriota</taxon>
    </lineage>
</organism>
<evidence type="ECO:0000259" key="5">
    <source>
        <dbReference type="PROSITE" id="PS50850"/>
    </source>
</evidence>
<feature type="transmembrane region" description="Helical" evidence="4">
    <location>
        <begin position="249"/>
        <end position="267"/>
    </location>
</feature>
<dbReference type="EMBL" id="LBZL01000003">
    <property type="protein sequence ID" value="KKR70580.1"/>
    <property type="molecule type" value="Genomic_DNA"/>
</dbReference>
<sequence length="391" mass="43153">MEKRFLNVHPDVLKLGVVSFLTDVSSESIFSVFSIFFTVVVGASASLLGLIEGFADFSASSLDYFAGWLSDKTGKRKNLALAGYGFSTLAKISLLLGTSAFFLAIFRIIERLGKSFRGPPRDAWLSAVADSSTRGYVFGLHKAFDKGGAILGPLIAYFLLLYLGQSESTFRLIFTIAVVGAVAAVVVLSFMKDRPGISHERENIFKAWGTLSNGFKLFLIPAGIFSLAYFSFGFLLLKAYLVGFAVKDVVLLYALFNISFVIFSVPIGKLGDWIGRKYIIIFGYLSYIIMSLGFIFAKEKWEIIILFLLFGIFYTIDEAQGKAFISDIETDRRATAIGMYNFVVGLIYLPASVIAGALWVFNPAYAFIFAAIVAFIAMSVFIFLQPRILQK</sequence>
<evidence type="ECO:0000313" key="7">
    <source>
        <dbReference type="Proteomes" id="UP000034452"/>
    </source>
</evidence>
<gene>
    <name evidence="6" type="ORF">UU13_C0003G0024</name>
</gene>
<dbReference type="InterPro" id="IPR036259">
    <property type="entry name" value="MFS_trans_sf"/>
</dbReference>
<dbReference type="CDD" id="cd17370">
    <property type="entry name" value="MFS_MJ1317_like"/>
    <property type="match status" value="1"/>
</dbReference>
<feature type="transmembrane region" description="Helical" evidence="4">
    <location>
        <begin position="303"/>
        <end position="325"/>
    </location>
</feature>
<dbReference type="SUPFAM" id="SSF103473">
    <property type="entry name" value="MFS general substrate transporter"/>
    <property type="match status" value="1"/>
</dbReference>
<feature type="transmembrane region" description="Helical" evidence="4">
    <location>
        <begin position="170"/>
        <end position="191"/>
    </location>
</feature>
<evidence type="ECO:0000256" key="3">
    <source>
        <dbReference type="ARBA" id="ARBA00023136"/>
    </source>
</evidence>
<feature type="transmembrane region" description="Helical" evidence="4">
    <location>
        <begin position="365"/>
        <end position="384"/>
    </location>
</feature>
<reference evidence="6 7" key="1">
    <citation type="journal article" date="2015" name="Nature">
        <title>rRNA introns, odd ribosomes, and small enigmatic genomes across a large radiation of phyla.</title>
        <authorList>
            <person name="Brown C.T."/>
            <person name="Hug L.A."/>
            <person name="Thomas B.C."/>
            <person name="Sharon I."/>
            <person name="Castelle C.J."/>
            <person name="Singh A."/>
            <person name="Wilkins M.J."/>
            <person name="Williams K.H."/>
            <person name="Banfield J.F."/>
        </authorList>
    </citation>
    <scope>NUCLEOTIDE SEQUENCE [LARGE SCALE GENOMIC DNA]</scope>
</reference>
<feature type="transmembrane region" description="Helical" evidence="4">
    <location>
        <begin position="337"/>
        <end position="359"/>
    </location>
</feature>
<keyword evidence="3 4" id="KW-0472">Membrane</keyword>
<keyword evidence="2 4" id="KW-1133">Transmembrane helix</keyword>
<dbReference type="Proteomes" id="UP000034452">
    <property type="component" value="Unassembled WGS sequence"/>
</dbReference>
<feature type="domain" description="Major facilitator superfamily (MFS) profile" evidence="5">
    <location>
        <begin position="11"/>
        <end position="389"/>
    </location>
</feature>
<feature type="transmembrane region" description="Helical" evidence="4">
    <location>
        <begin position="147"/>
        <end position="164"/>
    </location>
</feature>
<keyword evidence="1 4" id="KW-0812">Transmembrane</keyword>
<protein>
    <submittedName>
        <fullName evidence="6">Major facilitator superfamily</fullName>
    </submittedName>
</protein>
<proteinExistence type="predicted"/>
<dbReference type="AlphaFoldDB" id="A0A0G0VES8"/>
<comment type="caution">
    <text evidence="6">The sequence shown here is derived from an EMBL/GenBank/DDBJ whole genome shotgun (WGS) entry which is preliminary data.</text>
</comment>
<name>A0A0G0VES8_9BACT</name>
<feature type="transmembrane region" description="Helical" evidence="4">
    <location>
        <begin position="29"/>
        <end position="51"/>
    </location>
</feature>
<dbReference type="InterPro" id="IPR020846">
    <property type="entry name" value="MFS_dom"/>
</dbReference>
<dbReference type="Gene3D" id="1.20.1250.20">
    <property type="entry name" value="MFS general substrate transporter like domains"/>
    <property type="match status" value="2"/>
</dbReference>
<dbReference type="InterPro" id="IPR011701">
    <property type="entry name" value="MFS"/>
</dbReference>
<evidence type="ECO:0000256" key="4">
    <source>
        <dbReference type="SAM" id="Phobius"/>
    </source>
</evidence>
<dbReference type="Pfam" id="PF07690">
    <property type="entry name" value="MFS_1"/>
    <property type="match status" value="1"/>
</dbReference>
<dbReference type="GO" id="GO:0022857">
    <property type="term" value="F:transmembrane transporter activity"/>
    <property type="evidence" value="ECO:0007669"/>
    <property type="project" value="InterPro"/>
</dbReference>
<feature type="transmembrane region" description="Helical" evidence="4">
    <location>
        <begin position="279"/>
        <end position="297"/>
    </location>
</feature>
<dbReference type="PROSITE" id="PS50850">
    <property type="entry name" value="MFS"/>
    <property type="match status" value="1"/>
</dbReference>
<evidence type="ECO:0000313" key="6">
    <source>
        <dbReference type="EMBL" id="KKR70580.1"/>
    </source>
</evidence>
<accession>A0A0G0VES8</accession>